<dbReference type="SUPFAM" id="SSF52743">
    <property type="entry name" value="Subtilisin-like"/>
    <property type="match status" value="1"/>
</dbReference>
<evidence type="ECO:0000256" key="8">
    <source>
        <dbReference type="SAM" id="SignalP"/>
    </source>
</evidence>
<evidence type="ECO:0000256" key="3">
    <source>
        <dbReference type="ARBA" id="ARBA00022729"/>
    </source>
</evidence>
<dbReference type="InterPro" id="IPR000209">
    <property type="entry name" value="Peptidase_S8/S53_dom"/>
</dbReference>
<feature type="chain" id="PRO_5039900134" evidence="8">
    <location>
        <begin position="23"/>
        <end position="748"/>
    </location>
</feature>
<name>A0A9K3HJR1_HELAN</name>
<gene>
    <name evidence="12" type="ORF">HanXRQr2_Chr12g0561681</name>
</gene>
<dbReference type="CDD" id="cd02120">
    <property type="entry name" value="PA_subtilisin_like"/>
    <property type="match status" value="1"/>
</dbReference>
<dbReference type="InterPro" id="IPR015500">
    <property type="entry name" value="Peptidase_S8_subtilisin-rel"/>
</dbReference>
<evidence type="ECO:0000256" key="5">
    <source>
        <dbReference type="ARBA" id="ARBA00022825"/>
    </source>
</evidence>
<comment type="similarity">
    <text evidence="1 7">Belongs to the peptidase S8 family.</text>
</comment>
<keyword evidence="13" id="KW-1185">Reference proteome</keyword>
<feature type="domain" description="Peptidase S8/S53" evidence="9">
    <location>
        <begin position="127"/>
        <end position="567"/>
    </location>
</feature>
<dbReference type="InterPro" id="IPR010259">
    <property type="entry name" value="S8pro/Inhibitor_I9"/>
</dbReference>
<dbReference type="InterPro" id="IPR037045">
    <property type="entry name" value="S8pro/Inhibitor_I9_sf"/>
</dbReference>
<dbReference type="Proteomes" id="UP000215914">
    <property type="component" value="Unassembled WGS sequence"/>
</dbReference>
<proteinExistence type="inferred from homology"/>
<dbReference type="GO" id="GO:0005576">
    <property type="term" value="C:extracellular region"/>
    <property type="evidence" value="ECO:0000318"/>
    <property type="project" value="GO_Central"/>
</dbReference>
<feature type="active site" description="Charge relay system" evidence="6 7">
    <location>
        <position position="194"/>
    </location>
</feature>
<dbReference type="CDD" id="cd04852">
    <property type="entry name" value="Peptidases_S8_3"/>
    <property type="match status" value="1"/>
</dbReference>
<dbReference type="PROSITE" id="PS00137">
    <property type="entry name" value="SUBTILASE_HIS"/>
    <property type="match status" value="1"/>
</dbReference>
<feature type="signal peptide" evidence="8">
    <location>
        <begin position="1"/>
        <end position="22"/>
    </location>
</feature>
<dbReference type="InterPro" id="IPR041469">
    <property type="entry name" value="Subtilisin-like_FN3"/>
</dbReference>
<keyword evidence="4 7" id="KW-0378">Hydrolase</keyword>
<dbReference type="Gramene" id="mRNA:HanXRQr2_Chr12g0561681">
    <property type="protein sequence ID" value="mRNA:HanXRQr2_Chr12g0561681"/>
    <property type="gene ID" value="HanXRQr2_Chr12g0561681"/>
</dbReference>
<keyword evidence="3 8" id="KW-0732">Signal</keyword>
<keyword evidence="2 7" id="KW-0645">Protease</keyword>
<dbReference type="PRINTS" id="PR00723">
    <property type="entry name" value="SUBTILISIN"/>
</dbReference>
<evidence type="ECO:0000256" key="6">
    <source>
        <dbReference type="PIRSR" id="PIRSR615500-1"/>
    </source>
</evidence>
<dbReference type="Pfam" id="PF00082">
    <property type="entry name" value="Peptidase_S8"/>
    <property type="match status" value="1"/>
</dbReference>
<protein>
    <submittedName>
        <fullName evidence="12">Cucumisin</fullName>
        <ecNumber evidence="12">3.4.21.25</ecNumber>
    </submittedName>
</protein>
<dbReference type="Gene3D" id="3.30.70.80">
    <property type="entry name" value="Peptidase S8 propeptide/proteinase inhibitor I9"/>
    <property type="match status" value="1"/>
</dbReference>
<dbReference type="PROSITE" id="PS51892">
    <property type="entry name" value="SUBTILASE"/>
    <property type="match status" value="1"/>
</dbReference>
<dbReference type="GO" id="GO:0004252">
    <property type="term" value="F:serine-type endopeptidase activity"/>
    <property type="evidence" value="ECO:0000318"/>
    <property type="project" value="GO_Central"/>
</dbReference>
<dbReference type="InterPro" id="IPR023828">
    <property type="entry name" value="Peptidase_S8_Ser-AS"/>
</dbReference>
<dbReference type="PROSITE" id="PS00138">
    <property type="entry name" value="SUBTILASE_SER"/>
    <property type="match status" value="1"/>
</dbReference>
<sequence length="748" mass="81636">MSIYTLCACNLLMFLFNCSAYGCKILQIYIVYMGSLPEGEYSPSLHHSQIINEVIHPSFASQALIRSYERSFNGFAAYVSEEEKEKLTRIVGVVSVFPCQKLQLQTTRSWDFMGLSRSVERRVAIESDIIIGVIDTGIWPESESFNDEGYGPIPTKWKGECDGGKDFVCNRKIIGARSYVVDSKELSARDTVGHGTHVASILAGNQVRHSSYYGLAHGIARGGVPSARLAIYKVCGSTGCDYTDVLSAFDQAIVDGVDIISISIGNNDPLELTFDPIAIGAFHAIERGILTVNSAGNKGPSRASIYTYAPWIFTVAASDIDRKIVDKLLLGKDATLVGHAINVFPSSDEPLPLVYGKEVTSRCPETDAKNCLIECLESSLVDHKVVLCDKEPILEELKKSRASGFIYPSIENYSLVMPLPVVALSRDDLNSVKKFKKSTTEPLVQILRSEPIDNPGAPFVAPFSSRGPGIYIHDMIKPDIIAPGVEILAAFSSIGSPSGITWDKNFVEFSILSGTSMACPHVVAAAAFVKSFHPEWSPSAIKSALMTTAWELSASLYSEAEFAYGSGHIDPLKATTPGLVYETSFQEYLKIWCNISRTPGSVIPTSSSCPTKSTAKDINYPSMAVQVKVGALFAVAFPRTVTNVGRANSTYVSHIEGEPSKLHVSVEPDTLQFTKINQKKFFSLTVRGNKMKPFTIKHLSLVWSDGVHKVRSPIVVYTMSHGEPTPTPTPSMLCITFMLIILIALPLY</sequence>
<evidence type="ECO:0000259" key="11">
    <source>
        <dbReference type="Pfam" id="PF17766"/>
    </source>
</evidence>
<keyword evidence="5 7" id="KW-0720">Serine protease</keyword>
<accession>A0A9K3HJR1</accession>
<dbReference type="Pfam" id="PF05922">
    <property type="entry name" value="Inhibitor_I9"/>
    <property type="match status" value="1"/>
</dbReference>
<dbReference type="InterPro" id="IPR036852">
    <property type="entry name" value="Peptidase_S8/S53_dom_sf"/>
</dbReference>
<feature type="domain" description="Subtilisin-like protease fibronectin type-III" evidence="11">
    <location>
        <begin position="617"/>
        <end position="716"/>
    </location>
</feature>
<feature type="active site" description="Charge relay system" evidence="6 7">
    <location>
        <position position="135"/>
    </location>
</feature>
<dbReference type="Gene3D" id="3.50.30.30">
    <property type="match status" value="1"/>
</dbReference>
<dbReference type="Gene3D" id="3.40.50.200">
    <property type="entry name" value="Peptidase S8/S53 domain"/>
    <property type="match status" value="1"/>
</dbReference>
<evidence type="ECO:0000313" key="12">
    <source>
        <dbReference type="EMBL" id="KAF5779619.1"/>
    </source>
</evidence>
<reference evidence="12" key="2">
    <citation type="submission" date="2020-06" db="EMBL/GenBank/DDBJ databases">
        <title>Helianthus annuus Genome sequencing and assembly Release 2.</title>
        <authorList>
            <person name="Gouzy J."/>
            <person name="Langlade N."/>
            <person name="Munos S."/>
        </authorList>
    </citation>
    <scope>NUCLEOTIDE SEQUENCE</scope>
    <source>
        <tissue evidence="12">Leaves</tissue>
    </source>
</reference>
<dbReference type="PANTHER" id="PTHR10795">
    <property type="entry name" value="PROPROTEIN CONVERTASE SUBTILISIN/KEXIN"/>
    <property type="match status" value="1"/>
</dbReference>
<dbReference type="InterPro" id="IPR045051">
    <property type="entry name" value="SBT"/>
</dbReference>
<evidence type="ECO:0000259" key="9">
    <source>
        <dbReference type="Pfam" id="PF00082"/>
    </source>
</evidence>
<reference evidence="12" key="1">
    <citation type="journal article" date="2017" name="Nature">
        <title>The sunflower genome provides insights into oil metabolism, flowering and Asterid evolution.</title>
        <authorList>
            <person name="Badouin H."/>
            <person name="Gouzy J."/>
            <person name="Grassa C.J."/>
            <person name="Murat F."/>
            <person name="Staton S.E."/>
            <person name="Cottret L."/>
            <person name="Lelandais-Briere C."/>
            <person name="Owens G.L."/>
            <person name="Carrere S."/>
            <person name="Mayjonade B."/>
            <person name="Legrand L."/>
            <person name="Gill N."/>
            <person name="Kane N.C."/>
            <person name="Bowers J.E."/>
            <person name="Hubner S."/>
            <person name="Bellec A."/>
            <person name="Berard A."/>
            <person name="Berges H."/>
            <person name="Blanchet N."/>
            <person name="Boniface M.C."/>
            <person name="Brunel D."/>
            <person name="Catrice O."/>
            <person name="Chaidir N."/>
            <person name="Claudel C."/>
            <person name="Donnadieu C."/>
            <person name="Faraut T."/>
            <person name="Fievet G."/>
            <person name="Helmstetter N."/>
            <person name="King M."/>
            <person name="Knapp S.J."/>
            <person name="Lai Z."/>
            <person name="Le Paslier M.C."/>
            <person name="Lippi Y."/>
            <person name="Lorenzon L."/>
            <person name="Mandel J.R."/>
            <person name="Marage G."/>
            <person name="Marchand G."/>
            <person name="Marquand E."/>
            <person name="Bret-Mestries E."/>
            <person name="Morien E."/>
            <person name="Nambeesan S."/>
            <person name="Nguyen T."/>
            <person name="Pegot-Espagnet P."/>
            <person name="Pouilly N."/>
            <person name="Raftis F."/>
            <person name="Sallet E."/>
            <person name="Schiex T."/>
            <person name="Thomas J."/>
            <person name="Vandecasteele C."/>
            <person name="Vares D."/>
            <person name="Vear F."/>
            <person name="Vautrin S."/>
            <person name="Crespi M."/>
            <person name="Mangin B."/>
            <person name="Burke J.M."/>
            <person name="Salse J."/>
            <person name="Munos S."/>
            <person name="Vincourt P."/>
            <person name="Rieseberg L.H."/>
            <person name="Langlade N.B."/>
        </authorList>
    </citation>
    <scope>NUCLEOTIDE SEQUENCE</scope>
    <source>
        <tissue evidence="12">Leaves</tissue>
    </source>
</reference>
<comment type="caution">
    <text evidence="12">The sequence shown here is derived from an EMBL/GenBank/DDBJ whole genome shotgun (WGS) entry which is preliminary data.</text>
</comment>
<dbReference type="InterPro" id="IPR034197">
    <property type="entry name" value="Peptidases_S8_3"/>
</dbReference>
<dbReference type="GO" id="GO:0006508">
    <property type="term" value="P:proteolysis"/>
    <property type="evidence" value="ECO:0007669"/>
    <property type="project" value="UniProtKB-KW"/>
</dbReference>
<dbReference type="EC" id="3.4.21.25" evidence="12"/>
<dbReference type="Pfam" id="PF17766">
    <property type="entry name" value="fn3_6"/>
    <property type="match status" value="1"/>
</dbReference>
<feature type="active site" description="Charge relay system" evidence="6 7">
    <location>
        <position position="516"/>
    </location>
</feature>
<evidence type="ECO:0000256" key="1">
    <source>
        <dbReference type="ARBA" id="ARBA00011073"/>
    </source>
</evidence>
<evidence type="ECO:0000256" key="7">
    <source>
        <dbReference type="PROSITE-ProRule" id="PRU01240"/>
    </source>
</evidence>
<evidence type="ECO:0000256" key="4">
    <source>
        <dbReference type="ARBA" id="ARBA00022801"/>
    </source>
</evidence>
<dbReference type="InterPro" id="IPR022398">
    <property type="entry name" value="Peptidase_S8_His-AS"/>
</dbReference>
<feature type="domain" description="Inhibitor I9" evidence="10">
    <location>
        <begin position="29"/>
        <end position="104"/>
    </location>
</feature>
<evidence type="ECO:0000256" key="2">
    <source>
        <dbReference type="ARBA" id="ARBA00022670"/>
    </source>
</evidence>
<evidence type="ECO:0000259" key="10">
    <source>
        <dbReference type="Pfam" id="PF05922"/>
    </source>
</evidence>
<dbReference type="Gene3D" id="2.60.40.2310">
    <property type="match status" value="1"/>
</dbReference>
<dbReference type="AlphaFoldDB" id="A0A9K3HJR1"/>
<evidence type="ECO:0000313" key="13">
    <source>
        <dbReference type="Proteomes" id="UP000215914"/>
    </source>
</evidence>
<organism evidence="12 13">
    <name type="scientific">Helianthus annuus</name>
    <name type="common">Common sunflower</name>
    <dbReference type="NCBI Taxonomy" id="4232"/>
    <lineage>
        <taxon>Eukaryota</taxon>
        <taxon>Viridiplantae</taxon>
        <taxon>Streptophyta</taxon>
        <taxon>Embryophyta</taxon>
        <taxon>Tracheophyta</taxon>
        <taxon>Spermatophyta</taxon>
        <taxon>Magnoliopsida</taxon>
        <taxon>eudicotyledons</taxon>
        <taxon>Gunneridae</taxon>
        <taxon>Pentapetalae</taxon>
        <taxon>asterids</taxon>
        <taxon>campanulids</taxon>
        <taxon>Asterales</taxon>
        <taxon>Asteraceae</taxon>
        <taxon>Asteroideae</taxon>
        <taxon>Heliantheae alliance</taxon>
        <taxon>Heliantheae</taxon>
        <taxon>Helianthus</taxon>
    </lineage>
</organism>
<dbReference type="EMBL" id="MNCJ02000327">
    <property type="protein sequence ID" value="KAF5779619.1"/>
    <property type="molecule type" value="Genomic_DNA"/>
</dbReference>